<dbReference type="InterPro" id="IPR020904">
    <property type="entry name" value="Sc_DH/Rdtase_CS"/>
</dbReference>
<organism evidence="5 6">
    <name type="scientific">Ferrimonas pelagia</name>
    <dbReference type="NCBI Taxonomy" id="1177826"/>
    <lineage>
        <taxon>Bacteria</taxon>
        <taxon>Pseudomonadati</taxon>
        <taxon>Pseudomonadota</taxon>
        <taxon>Gammaproteobacteria</taxon>
        <taxon>Alteromonadales</taxon>
        <taxon>Ferrimonadaceae</taxon>
        <taxon>Ferrimonas</taxon>
    </lineage>
</organism>
<dbReference type="SMART" id="SM00822">
    <property type="entry name" value="PKS_KR"/>
    <property type="match status" value="1"/>
</dbReference>
<protein>
    <submittedName>
        <fullName evidence="5">SDR family oxidoreductase</fullName>
    </submittedName>
</protein>
<dbReference type="PANTHER" id="PTHR44196">
    <property type="entry name" value="DEHYDROGENASE/REDUCTASE SDR FAMILY MEMBER 7B"/>
    <property type="match status" value="1"/>
</dbReference>
<proteinExistence type="inferred from homology"/>
<evidence type="ECO:0000256" key="1">
    <source>
        <dbReference type="ARBA" id="ARBA00006484"/>
    </source>
</evidence>
<keyword evidence="2" id="KW-0560">Oxidoreductase</keyword>
<dbReference type="InterPro" id="IPR002347">
    <property type="entry name" value="SDR_fam"/>
</dbReference>
<dbReference type="SUPFAM" id="SSF51735">
    <property type="entry name" value="NAD(P)-binding Rossmann-fold domains"/>
    <property type="match status" value="1"/>
</dbReference>
<dbReference type="Pfam" id="PF00106">
    <property type="entry name" value="adh_short"/>
    <property type="match status" value="1"/>
</dbReference>
<dbReference type="Proteomes" id="UP001499988">
    <property type="component" value="Unassembled WGS sequence"/>
</dbReference>
<comment type="similarity">
    <text evidence="1 3">Belongs to the short-chain dehydrogenases/reductases (SDR) family.</text>
</comment>
<dbReference type="PROSITE" id="PS00061">
    <property type="entry name" value="ADH_SHORT"/>
    <property type="match status" value="1"/>
</dbReference>
<gene>
    <name evidence="5" type="ORF">GCM10023333_37680</name>
</gene>
<accession>A0ABP9FDT4</accession>
<dbReference type="NCBIfam" id="NF004825">
    <property type="entry name" value="PRK06181.1"/>
    <property type="match status" value="1"/>
</dbReference>
<evidence type="ECO:0000256" key="3">
    <source>
        <dbReference type="RuleBase" id="RU000363"/>
    </source>
</evidence>
<reference evidence="6" key="1">
    <citation type="journal article" date="2019" name="Int. J. Syst. Evol. Microbiol.">
        <title>The Global Catalogue of Microorganisms (GCM) 10K type strain sequencing project: providing services to taxonomists for standard genome sequencing and annotation.</title>
        <authorList>
            <consortium name="The Broad Institute Genomics Platform"/>
            <consortium name="The Broad Institute Genome Sequencing Center for Infectious Disease"/>
            <person name="Wu L."/>
            <person name="Ma J."/>
        </authorList>
    </citation>
    <scope>NUCLEOTIDE SEQUENCE [LARGE SCALE GENOMIC DNA]</scope>
    <source>
        <strain evidence="6">JCM 18401</strain>
    </source>
</reference>
<sequence>MMQGKVVILTGASEGIGRALAQQLSGQGAKLVIAARDQARLTSLAEALPGEALVCPCDVAKASQCQSVIDAALAHFGRIDVLICNAGMTMWSRFDALQQSDVLQRLMQVNYLGAVFMTQAALPALKQSRGHLVAVASVAGLTGVPERSGYAASKHAVVGFFESLRIELLGSGVDVTQLCPDFVLTETHRRAIGADGQPLGDSPMQEGKIMTAQKCAVLMHRAIERRQRLWLGSWRARLGRWVKLLAPGWIDRITARAITQRH</sequence>
<dbReference type="PRINTS" id="PR00081">
    <property type="entry name" value="GDHRDH"/>
</dbReference>
<feature type="domain" description="Ketoreductase" evidence="4">
    <location>
        <begin position="5"/>
        <end position="181"/>
    </location>
</feature>
<dbReference type="EMBL" id="BAABJZ010000103">
    <property type="protein sequence ID" value="GAA4900287.1"/>
    <property type="molecule type" value="Genomic_DNA"/>
</dbReference>
<name>A0ABP9FDT4_9GAMM</name>
<evidence type="ECO:0000313" key="5">
    <source>
        <dbReference type="EMBL" id="GAA4900287.1"/>
    </source>
</evidence>
<keyword evidence="6" id="KW-1185">Reference proteome</keyword>
<evidence type="ECO:0000256" key="2">
    <source>
        <dbReference type="ARBA" id="ARBA00023002"/>
    </source>
</evidence>
<dbReference type="PANTHER" id="PTHR44196:SF1">
    <property type="entry name" value="DEHYDROGENASE_REDUCTASE SDR FAMILY MEMBER 7B"/>
    <property type="match status" value="1"/>
</dbReference>
<dbReference type="Gene3D" id="3.40.50.720">
    <property type="entry name" value="NAD(P)-binding Rossmann-like Domain"/>
    <property type="match status" value="1"/>
</dbReference>
<dbReference type="PRINTS" id="PR00080">
    <property type="entry name" value="SDRFAMILY"/>
</dbReference>
<dbReference type="InterPro" id="IPR057326">
    <property type="entry name" value="KR_dom"/>
</dbReference>
<evidence type="ECO:0000259" key="4">
    <source>
        <dbReference type="SMART" id="SM00822"/>
    </source>
</evidence>
<evidence type="ECO:0000313" key="6">
    <source>
        <dbReference type="Proteomes" id="UP001499988"/>
    </source>
</evidence>
<dbReference type="InterPro" id="IPR036291">
    <property type="entry name" value="NAD(P)-bd_dom_sf"/>
</dbReference>
<comment type="caution">
    <text evidence="5">The sequence shown here is derived from an EMBL/GenBank/DDBJ whole genome shotgun (WGS) entry which is preliminary data.</text>
</comment>